<dbReference type="WBParaSite" id="SVE_0000399650.1">
    <property type="protein sequence ID" value="SVE_0000399650.1"/>
    <property type="gene ID" value="SVE_0000399650"/>
</dbReference>
<dbReference type="Proteomes" id="UP000035680">
    <property type="component" value="Unassembled WGS sequence"/>
</dbReference>
<accession>A0A0K0ETV3</accession>
<organism evidence="1 2">
    <name type="scientific">Strongyloides venezuelensis</name>
    <name type="common">Threadworm</name>
    <dbReference type="NCBI Taxonomy" id="75913"/>
    <lineage>
        <taxon>Eukaryota</taxon>
        <taxon>Metazoa</taxon>
        <taxon>Ecdysozoa</taxon>
        <taxon>Nematoda</taxon>
        <taxon>Chromadorea</taxon>
        <taxon>Rhabditida</taxon>
        <taxon>Tylenchina</taxon>
        <taxon>Panagrolaimomorpha</taxon>
        <taxon>Strongyloidoidea</taxon>
        <taxon>Strongyloididae</taxon>
        <taxon>Strongyloides</taxon>
    </lineage>
</organism>
<name>A0A0K0ETV3_STRVS</name>
<evidence type="ECO:0000313" key="2">
    <source>
        <dbReference type="WBParaSite" id="SVE_0000399650.1"/>
    </source>
</evidence>
<reference evidence="1" key="1">
    <citation type="submission" date="2014-07" db="EMBL/GenBank/DDBJ databases">
        <authorList>
            <person name="Martin A.A"/>
            <person name="De Silva N."/>
        </authorList>
    </citation>
    <scope>NUCLEOTIDE SEQUENCE</scope>
</reference>
<keyword evidence="1" id="KW-1185">Reference proteome</keyword>
<sequence length="33" mass="4084">MLLKNVEIIYENDIKMLKKRYMYILCVGYRELS</sequence>
<protein>
    <submittedName>
        <fullName evidence="2">Uncharacterized protein</fullName>
    </submittedName>
</protein>
<proteinExistence type="predicted"/>
<reference evidence="2" key="2">
    <citation type="submission" date="2015-08" db="UniProtKB">
        <authorList>
            <consortium name="WormBaseParasite"/>
        </authorList>
    </citation>
    <scope>IDENTIFICATION</scope>
</reference>
<dbReference type="AlphaFoldDB" id="A0A0K0ETV3"/>
<evidence type="ECO:0000313" key="1">
    <source>
        <dbReference type="Proteomes" id="UP000035680"/>
    </source>
</evidence>